<feature type="non-terminal residue" evidence="5">
    <location>
        <position position="1"/>
    </location>
</feature>
<dbReference type="InterPro" id="IPR054471">
    <property type="entry name" value="GPIID_WHD"/>
</dbReference>
<feature type="domain" description="GPI inositol-deacylase winged helix" evidence="3">
    <location>
        <begin position="300"/>
        <end position="375"/>
    </location>
</feature>
<sequence length="587" mass="66441">VLKWLTPTDYVSQQHDYFGSRQPGTGEWLLNSKEYQNWLNTAAEALFCEGIPGAGKTIMTSIVIDHLTTKFIHDLENLNTGVAYVYFSYCQSDEKADDLLLSLLKQLAQIRSSLPDCVTALYEQHKDKGSRPSLEVITSTLQSVISTYSRTFIVIDALDECPNINDCRMRFLAEILSLRYKSKVNIFATSRPNAEIAKQLEGSTFIEICAREEDVRKYLVGNMVRLPNFVYEDVKLKSDIEATIIDSVFLLAKLCLNSLVHKLTINDVRDALSNLSTGSEAINHAYKDAMERIERQPPEKKELARRVLSWIIYAKRQLSPTELQHALAVKHGHLELDNRNFINIENIVLVCAGLIAVDKETNVIRLIHYTAQDFFERTRMEWFPAAEVEIAKTCTSYLSFRNFESGFCAKDTDFEERLSRYLFYSYAAKNWGHHARNASPLPQEVIAFLECDEKVQASSQALMASKPAWRNSEYSQQVPKHITGLHLAAYFGIETAMRTVFGEQGLDLDASDDFGRTPLSYAAGNGYETIVNLLLGTYVVSPNSMDRDGQTPLMWAAKRGHSAVVKQILVDGRGDFNVRDRYSQTPL</sequence>
<protein>
    <submittedName>
        <fullName evidence="5">Uncharacterized protein</fullName>
    </submittedName>
</protein>
<dbReference type="SUPFAM" id="SSF48403">
    <property type="entry name" value="Ankyrin repeat"/>
    <property type="match status" value="1"/>
</dbReference>
<dbReference type="Gene3D" id="1.25.40.20">
    <property type="entry name" value="Ankyrin repeat-containing domain"/>
    <property type="match status" value="1"/>
</dbReference>
<dbReference type="OrthoDB" id="1577640at2759"/>
<dbReference type="PANTHER" id="PTHR10039:SF15">
    <property type="entry name" value="NACHT DOMAIN-CONTAINING PROTEIN"/>
    <property type="match status" value="1"/>
</dbReference>
<feature type="non-terminal residue" evidence="5">
    <location>
        <position position="587"/>
    </location>
</feature>
<dbReference type="PROSITE" id="PS50088">
    <property type="entry name" value="ANK_REPEAT"/>
    <property type="match status" value="1"/>
</dbReference>
<dbReference type="PANTHER" id="PTHR10039">
    <property type="entry name" value="AMELOGENIN"/>
    <property type="match status" value="1"/>
</dbReference>
<dbReference type="AlphaFoldDB" id="A0A2T3YRN8"/>
<evidence type="ECO:0000313" key="5">
    <source>
        <dbReference type="EMBL" id="PTB35240.1"/>
    </source>
</evidence>
<evidence type="ECO:0000259" key="3">
    <source>
        <dbReference type="Pfam" id="PF22939"/>
    </source>
</evidence>
<dbReference type="Pfam" id="PF12796">
    <property type="entry name" value="Ank_2"/>
    <property type="match status" value="1"/>
</dbReference>
<dbReference type="EMBL" id="KZ679278">
    <property type="protein sequence ID" value="PTB35240.1"/>
    <property type="molecule type" value="Genomic_DNA"/>
</dbReference>
<proteinExistence type="predicted"/>
<keyword evidence="1" id="KW-0677">Repeat</keyword>
<dbReference type="PROSITE" id="PS50297">
    <property type="entry name" value="ANK_REP_REGION"/>
    <property type="match status" value="1"/>
</dbReference>
<dbReference type="Gene3D" id="3.40.50.300">
    <property type="entry name" value="P-loop containing nucleotide triphosphate hydrolases"/>
    <property type="match status" value="1"/>
</dbReference>
<dbReference type="InterPro" id="IPR002110">
    <property type="entry name" value="Ankyrin_rpt"/>
</dbReference>
<dbReference type="InterPro" id="IPR027417">
    <property type="entry name" value="P-loop_NTPase"/>
</dbReference>
<dbReference type="STRING" id="1042311.A0A2T3YRN8"/>
<organism evidence="5 6">
    <name type="scientific">Trichoderma asperellum (strain ATCC 204424 / CBS 433.97 / NBRC 101777)</name>
    <dbReference type="NCBI Taxonomy" id="1042311"/>
    <lineage>
        <taxon>Eukaryota</taxon>
        <taxon>Fungi</taxon>
        <taxon>Dikarya</taxon>
        <taxon>Ascomycota</taxon>
        <taxon>Pezizomycotina</taxon>
        <taxon>Sordariomycetes</taxon>
        <taxon>Hypocreomycetidae</taxon>
        <taxon>Hypocreales</taxon>
        <taxon>Hypocreaceae</taxon>
        <taxon>Trichoderma</taxon>
    </lineage>
</organism>
<dbReference type="InterPro" id="IPR036770">
    <property type="entry name" value="Ankyrin_rpt-contain_sf"/>
</dbReference>
<evidence type="ECO:0000313" key="6">
    <source>
        <dbReference type="Proteomes" id="UP000240493"/>
    </source>
</evidence>
<dbReference type="Pfam" id="PF22939">
    <property type="entry name" value="WHD_GPIID"/>
    <property type="match status" value="1"/>
</dbReference>
<dbReference type="Proteomes" id="UP000240493">
    <property type="component" value="Unassembled WGS sequence"/>
</dbReference>
<reference evidence="5 6" key="1">
    <citation type="submission" date="2016-07" db="EMBL/GenBank/DDBJ databases">
        <title>Multiple horizontal gene transfer events from other fungi enriched the ability of initially mycotrophic Trichoderma (Ascomycota) to feed on dead plant biomass.</title>
        <authorList>
            <consortium name="DOE Joint Genome Institute"/>
            <person name="Aerts A."/>
            <person name="Atanasova L."/>
            <person name="Chenthamara K."/>
            <person name="Zhang J."/>
            <person name="Grujic M."/>
            <person name="Henrissat B."/>
            <person name="Kuo A."/>
            <person name="Salamov A."/>
            <person name="Lipzen A."/>
            <person name="Labutti K."/>
            <person name="Barry K."/>
            <person name="Miao Y."/>
            <person name="Rahimi M.J."/>
            <person name="Shen Q."/>
            <person name="Grigoriev I.V."/>
            <person name="Kubicek C.P."/>
            <person name="Druzhinina I.S."/>
        </authorList>
    </citation>
    <scope>NUCLEOTIDE SEQUENCE [LARGE SCALE GENOMIC DNA]</scope>
    <source>
        <strain evidence="5 6">CBS 433.97</strain>
    </source>
</reference>
<gene>
    <name evidence="5" type="ORF">M441DRAFT_96584</name>
</gene>
<dbReference type="SMART" id="SM00248">
    <property type="entry name" value="ANK"/>
    <property type="match status" value="2"/>
</dbReference>
<dbReference type="InterPro" id="IPR056884">
    <property type="entry name" value="NPHP3-like_N"/>
</dbReference>
<evidence type="ECO:0000259" key="4">
    <source>
        <dbReference type="Pfam" id="PF24883"/>
    </source>
</evidence>
<evidence type="ECO:0000256" key="1">
    <source>
        <dbReference type="ARBA" id="ARBA00022737"/>
    </source>
</evidence>
<feature type="domain" description="Nephrocystin 3-like N-terminal" evidence="4">
    <location>
        <begin position="24"/>
        <end position="191"/>
    </location>
</feature>
<keyword evidence="6" id="KW-1185">Reference proteome</keyword>
<name>A0A2T3YRN8_TRIA4</name>
<accession>A0A2T3YRN8</accession>
<dbReference type="Pfam" id="PF24883">
    <property type="entry name" value="NPHP3_N"/>
    <property type="match status" value="1"/>
</dbReference>
<dbReference type="SUPFAM" id="SSF52540">
    <property type="entry name" value="P-loop containing nucleoside triphosphate hydrolases"/>
    <property type="match status" value="1"/>
</dbReference>
<evidence type="ECO:0000256" key="2">
    <source>
        <dbReference type="PROSITE-ProRule" id="PRU00023"/>
    </source>
</evidence>
<keyword evidence="2" id="KW-0040">ANK repeat</keyword>
<feature type="repeat" description="ANK" evidence="2">
    <location>
        <begin position="548"/>
        <end position="581"/>
    </location>
</feature>